<evidence type="ECO:0000256" key="1">
    <source>
        <dbReference type="SAM" id="MobiDB-lite"/>
    </source>
</evidence>
<comment type="caution">
    <text evidence="2">The sequence shown here is derived from an EMBL/GenBank/DDBJ whole genome shotgun (WGS) entry which is preliminary data.</text>
</comment>
<dbReference type="Proteomes" id="UP001194746">
    <property type="component" value="Unassembled WGS sequence"/>
</dbReference>
<dbReference type="AlphaFoldDB" id="A0AAD4D0J6"/>
<organism evidence="2 3">
    <name type="scientific">Aspergillus nanangensis</name>
    <dbReference type="NCBI Taxonomy" id="2582783"/>
    <lineage>
        <taxon>Eukaryota</taxon>
        <taxon>Fungi</taxon>
        <taxon>Dikarya</taxon>
        <taxon>Ascomycota</taxon>
        <taxon>Pezizomycotina</taxon>
        <taxon>Eurotiomycetes</taxon>
        <taxon>Eurotiomycetidae</taxon>
        <taxon>Eurotiales</taxon>
        <taxon>Aspergillaceae</taxon>
        <taxon>Aspergillus</taxon>
        <taxon>Aspergillus subgen. Circumdati</taxon>
    </lineage>
</organism>
<protein>
    <submittedName>
        <fullName evidence="2">Uncharacterized protein</fullName>
    </submittedName>
</protein>
<name>A0AAD4D0J6_ASPNN</name>
<evidence type="ECO:0000313" key="2">
    <source>
        <dbReference type="EMBL" id="KAF9895112.1"/>
    </source>
</evidence>
<dbReference type="PANTHER" id="PTHR38696">
    <property type="entry name" value="MEDIATOR OF RNA POLYMERASE II TRANSCRIPTION SUBUNIT 13"/>
    <property type="match status" value="1"/>
</dbReference>
<reference evidence="2" key="1">
    <citation type="journal article" date="2019" name="Beilstein J. Org. Chem.">
        <title>Nanangenines: drimane sesquiterpenoids as the dominant metabolite cohort of a novel Australian fungus, Aspergillus nanangensis.</title>
        <authorList>
            <person name="Lacey H.J."/>
            <person name="Gilchrist C.L.M."/>
            <person name="Crombie A."/>
            <person name="Kalaitzis J.A."/>
            <person name="Vuong D."/>
            <person name="Rutledge P.J."/>
            <person name="Turner P."/>
            <person name="Pitt J.I."/>
            <person name="Lacey E."/>
            <person name="Chooi Y.H."/>
            <person name="Piggott A.M."/>
        </authorList>
    </citation>
    <scope>NUCLEOTIDE SEQUENCE</scope>
    <source>
        <strain evidence="2">MST-FP2251</strain>
    </source>
</reference>
<reference evidence="2" key="2">
    <citation type="submission" date="2020-02" db="EMBL/GenBank/DDBJ databases">
        <authorList>
            <person name="Gilchrist C.L.M."/>
            <person name="Chooi Y.-H."/>
        </authorList>
    </citation>
    <scope>NUCLEOTIDE SEQUENCE</scope>
    <source>
        <strain evidence="2">MST-FP2251</strain>
    </source>
</reference>
<feature type="region of interest" description="Disordered" evidence="1">
    <location>
        <begin position="1"/>
        <end position="24"/>
    </location>
</feature>
<sequence>MDDQPPGYQEATSSIPPSAAHAEAQAPLKGQDTRYAMLTLAGGDRIRLLRFPEPITAVISEVTQQAWPKGIQAVRPAGESLEIKFKGNPFTYDGDPEKIAIRLVLLGVLDALATEGWGVLPAAGGLGRLGKTDGTLVHKENLIFRRVEPRSLSWLCLSFDSGNLLHLMRATDQLATGIMAVFAGKVEQCNKDLVSGHFEIKLAGKPWNGSGDTGLLVMDLLQCLNDHGYILGSSVELDGGNGGDSYKTNGEVWFCYRY</sequence>
<dbReference type="EMBL" id="VCAU01000001">
    <property type="protein sequence ID" value="KAF9895112.1"/>
    <property type="molecule type" value="Genomic_DNA"/>
</dbReference>
<keyword evidence="3" id="KW-1185">Reference proteome</keyword>
<dbReference type="PANTHER" id="PTHR38696:SF1">
    <property type="entry name" value="MEDIATOR OF RNA POLYMERASE II TRANSCRIPTION SUBUNIT 13"/>
    <property type="match status" value="1"/>
</dbReference>
<proteinExistence type="predicted"/>
<evidence type="ECO:0000313" key="3">
    <source>
        <dbReference type="Proteomes" id="UP001194746"/>
    </source>
</evidence>
<gene>
    <name evidence="2" type="ORF">FE257_000014</name>
</gene>
<accession>A0AAD4D0J6</accession>